<feature type="transmembrane region" description="Helical" evidence="1">
    <location>
        <begin position="350"/>
        <end position="369"/>
    </location>
</feature>
<dbReference type="Gene3D" id="3.40.50.1820">
    <property type="entry name" value="alpha/beta hydrolase"/>
    <property type="match status" value="1"/>
</dbReference>
<feature type="transmembrane region" description="Helical" evidence="1">
    <location>
        <begin position="138"/>
        <end position="161"/>
    </location>
</feature>
<evidence type="ECO:0000256" key="1">
    <source>
        <dbReference type="SAM" id="Phobius"/>
    </source>
</evidence>
<feature type="transmembrane region" description="Helical" evidence="1">
    <location>
        <begin position="84"/>
        <end position="106"/>
    </location>
</feature>
<dbReference type="InterPro" id="IPR029058">
    <property type="entry name" value="AB_hydrolase_fold"/>
</dbReference>
<name>A0ABR2KS87_9EUKA</name>
<feature type="domain" description="Fungal lipase-type" evidence="2">
    <location>
        <begin position="485"/>
        <end position="635"/>
    </location>
</feature>
<dbReference type="EMBL" id="JAPFFF010000004">
    <property type="protein sequence ID" value="KAK8892820.1"/>
    <property type="molecule type" value="Genomic_DNA"/>
</dbReference>
<keyword evidence="1" id="KW-1133">Transmembrane helix</keyword>
<feature type="transmembrane region" description="Helical" evidence="1">
    <location>
        <begin position="167"/>
        <end position="190"/>
    </location>
</feature>
<organism evidence="3 4">
    <name type="scientific">Tritrichomonas musculus</name>
    <dbReference type="NCBI Taxonomy" id="1915356"/>
    <lineage>
        <taxon>Eukaryota</taxon>
        <taxon>Metamonada</taxon>
        <taxon>Parabasalia</taxon>
        <taxon>Tritrichomonadida</taxon>
        <taxon>Tritrichomonadidae</taxon>
        <taxon>Tritrichomonas</taxon>
    </lineage>
</organism>
<dbReference type="InterPro" id="IPR002921">
    <property type="entry name" value="Fungal_lipase-type"/>
</dbReference>
<dbReference type="Pfam" id="PF01764">
    <property type="entry name" value="Lipase_3"/>
    <property type="match status" value="1"/>
</dbReference>
<keyword evidence="1" id="KW-0472">Membrane</keyword>
<dbReference type="SUPFAM" id="SSF53474">
    <property type="entry name" value="alpha/beta-Hydrolases"/>
    <property type="match status" value="1"/>
</dbReference>
<protein>
    <recommendedName>
        <fullName evidence="2">Fungal lipase-type domain-containing protein</fullName>
    </recommendedName>
</protein>
<proteinExistence type="predicted"/>
<comment type="caution">
    <text evidence="3">The sequence shown here is derived from an EMBL/GenBank/DDBJ whole genome shotgun (WGS) entry which is preliminary data.</text>
</comment>
<accession>A0ABR2KS87</accession>
<feature type="transmembrane region" description="Helical" evidence="1">
    <location>
        <begin position="261"/>
        <end position="281"/>
    </location>
</feature>
<reference evidence="3 4" key="1">
    <citation type="submission" date="2024-04" db="EMBL/GenBank/DDBJ databases">
        <title>Tritrichomonas musculus Genome.</title>
        <authorList>
            <person name="Alves-Ferreira E."/>
            <person name="Grigg M."/>
            <person name="Lorenzi H."/>
            <person name="Galac M."/>
        </authorList>
    </citation>
    <scope>NUCLEOTIDE SEQUENCE [LARGE SCALE GENOMIC DNA]</scope>
    <source>
        <strain evidence="3 4">EAF2021</strain>
    </source>
</reference>
<evidence type="ECO:0000313" key="3">
    <source>
        <dbReference type="EMBL" id="KAK8892820.1"/>
    </source>
</evidence>
<keyword evidence="1" id="KW-0812">Transmembrane</keyword>
<dbReference type="Proteomes" id="UP001470230">
    <property type="component" value="Unassembled WGS sequence"/>
</dbReference>
<feature type="transmembrane region" description="Helical" evidence="1">
    <location>
        <begin position="54"/>
        <end position="72"/>
    </location>
</feature>
<gene>
    <name evidence="3" type="ORF">M9Y10_030068</name>
</gene>
<feature type="transmembrane region" description="Helical" evidence="1">
    <location>
        <begin position="293"/>
        <end position="319"/>
    </location>
</feature>
<keyword evidence="4" id="KW-1185">Reference proteome</keyword>
<sequence length="700" mass="81820">MNDNVFDIDSQSNNSSEIAPNEGSAWDHLFSPFYKLIFKYPAKITKLLLQFGEFYFFIELLCLTLQFFVILITSTARLETWKIIFLFLFFSFFSFLFGNTLTISLWEFVQIRWLNSSNPTQTIFDIFKIEYRVKNFKIFYIILSVILGIFFWIYIALGFIGSNAFDVLNSIILFFIPCLKTGAIYFCYLIRAIQAFFFPSKLFADIKDPFVISMKNPKFEFFSQLILKILVNKHERMFDTNKNIMKILKKYGEMKIEFKRYFFMLIKEIGSIFGLIYLIYLQANKDIKMKNMLLPYVIWFYNTILSFAIEMPIWSINVFDRWDTRLKVIEASGGINGQIRRQHYFKGFKYVNTFCTFIIPFLIFAYFVFLQSQSTMSFEQIDEQTLWNGELSHNYDNLPFSEKQVRSPMCGIGIYHLNLVQIASIAAASYYNNTELTLKYYKNSFFRDDDLILSKLYHVLDKDNEAVLLRADIDILDSSRNLTIFSVRGSTTSIDWWLDFEIFISAALTSVARWFPILQSYETFGSKVISGFMTFPLYSMSKATLTYSYTEKMFNIIQEFINDESNVNRSILFTGHSLGGGLSKVLANKFGRQAVSFSGPGISPIEDKFKKEKYDKYFKAKFIDIVPDNDFVPRFEVSSGTNYRVLCEQNGAECHSILRTICQLGVSCGLEYYTGDFCRGRYNKYEYDSMISLSTGHKRI</sequence>
<evidence type="ECO:0000259" key="2">
    <source>
        <dbReference type="Pfam" id="PF01764"/>
    </source>
</evidence>
<evidence type="ECO:0000313" key="4">
    <source>
        <dbReference type="Proteomes" id="UP001470230"/>
    </source>
</evidence>